<keyword evidence="2 5" id="KW-0812">Transmembrane</keyword>
<comment type="similarity">
    <text evidence="5">Belongs to the TatC family.</text>
</comment>
<keyword evidence="5" id="KW-0813">Transport</keyword>
<organism evidence="7 8">
    <name type="scientific">Pontibacillus marinus BH030004 = DSM 16465</name>
    <dbReference type="NCBI Taxonomy" id="1385511"/>
    <lineage>
        <taxon>Bacteria</taxon>
        <taxon>Bacillati</taxon>
        <taxon>Bacillota</taxon>
        <taxon>Bacilli</taxon>
        <taxon>Bacillales</taxon>
        <taxon>Bacillaceae</taxon>
        <taxon>Pontibacillus</taxon>
    </lineage>
</organism>
<dbReference type="InterPro" id="IPR002033">
    <property type="entry name" value="TatC"/>
</dbReference>
<comment type="subunit">
    <text evidence="5">Forms a complex with TatA.</text>
</comment>
<feature type="region of interest" description="Disordered" evidence="6">
    <location>
        <begin position="245"/>
        <end position="266"/>
    </location>
</feature>
<dbReference type="EMBL" id="AVPF01000123">
    <property type="protein sequence ID" value="KGX83295.1"/>
    <property type="molecule type" value="Genomic_DNA"/>
</dbReference>
<evidence type="ECO:0000313" key="8">
    <source>
        <dbReference type="Proteomes" id="UP000030403"/>
    </source>
</evidence>
<dbReference type="NCBIfam" id="TIGR00945">
    <property type="entry name" value="tatC"/>
    <property type="match status" value="1"/>
</dbReference>
<dbReference type="HAMAP" id="MF_00902">
    <property type="entry name" value="TatC"/>
    <property type="match status" value="1"/>
</dbReference>
<dbReference type="STRING" id="1385511.GCA_000425225_03426"/>
<feature type="transmembrane region" description="Helical" evidence="5">
    <location>
        <begin position="217"/>
        <end position="235"/>
    </location>
</feature>
<keyword evidence="3 5" id="KW-1133">Transmembrane helix</keyword>
<dbReference type="GO" id="GO:0065002">
    <property type="term" value="P:intracellular protein transmembrane transport"/>
    <property type="evidence" value="ECO:0007669"/>
    <property type="project" value="TreeGrafter"/>
</dbReference>
<dbReference type="PROSITE" id="PS01218">
    <property type="entry name" value="TATC"/>
    <property type="match status" value="1"/>
</dbReference>
<evidence type="ECO:0000256" key="6">
    <source>
        <dbReference type="SAM" id="MobiDB-lite"/>
    </source>
</evidence>
<evidence type="ECO:0000256" key="5">
    <source>
        <dbReference type="HAMAP-Rule" id="MF_00902"/>
    </source>
</evidence>
<dbReference type="GO" id="GO:0043953">
    <property type="term" value="P:protein transport by the Tat complex"/>
    <property type="evidence" value="ECO:0007669"/>
    <property type="project" value="UniProtKB-UniRule"/>
</dbReference>
<feature type="transmembrane region" description="Helical" evidence="5">
    <location>
        <begin position="160"/>
        <end position="182"/>
    </location>
</feature>
<evidence type="ECO:0000256" key="3">
    <source>
        <dbReference type="ARBA" id="ARBA00022989"/>
    </source>
</evidence>
<accession>A0A0A5FX31</accession>
<dbReference type="GO" id="GO:0009977">
    <property type="term" value="F:proton motive force dependent protein transmembrane transporter activity"/>
    <property type="evidence" value="ECO:0007669"/>
    <property type="project" value="TreeGrafter"/>
</dbReference>
<feature type="transmembrane region" description="Helical" evidence="5">
    <location>
        <begin position="25"/>
        <end position="47"/>
    </location>
</feature>
<dbReference type="Pfam" id="PF00902">
    <property type="entry name" value="TatC"/>
    <property type="match status" value="1"/>
</dbReference>
<comment type="function">
    <text evidence="5">Part of the twin-arginine translocation (Tat) system that transports large folded proteins containing a characteristic twin-arginine motif in their signal peptide across membranes.</text>
</comment>
<dbReference type="GO" id="GO:0033281">
    <property type="term" value="C:TAT protein transport complex"/>
    <property type="evidence" value="ECO:0007669"/>
    <property type="project" value="UniProtKB-UniRule"/>
</dbReference>
<protein>
    <recommendedName>
        <fullName evidence="5">Sec-independent protein translocase protein TatC</fullName>
    </recommendedName>
</protein>
<evidence type="ECO:0000256" key="2">
    <source>
        <dbReference type="ARBA" id="ARBA00022692"/>
    </source>
</evidence>
<reference evidence="7 8" key="1">
    <citation type="submission" date="2013-08" db="EMBL/GenBank/DDBJ databases">
        <authorList>
            <person name="Huang J."/>
            <person name="Wang G."/>
        </authorList>
    </citation>
    <scope>NUCLEOTIDE SEQUENCE [LARGE SCALE GENOMIC DNA]</scope>
    <source>
        <strain evidence="7 8">BH030004</strain>
    </source>
</reference>
<keyword evidence="4 5" id="KW-0472">Membrane</keyword>
<comment type="caution">
    <text evidence="7">The sequence shown here is derived from an EMBL/GenBank/DDBJ whole genome shotgun (WGS) entry which is preliminary data.</text>
</comment>
<comment type="subcellular location">
    <subcellularLocation>
        <location evidence="5">Cell membrane</location>
        <topology evidence="5">Multi-pass membrane protein</topology>
    </subcellularLocation>
    <subcellularLocation>
        <location evidence="1">Membrane</location>
        <topology evidence="1">Multi-pass membrane protein</topology>
    </subcellularLocation>
</comment>
<feature type="transmembrane region" description="Helical" evidence="5">
    <location>
        <begin position="67"/>
        <end position="94"/>
    </location>
</feature>
<dbReference type="OrthoDB" id="9777044at2"/>
<dbReference type="eggNOG" id="COG0805">
    <property type="taxonomic scope" value="Bacteria"/>
</dbReference>
<evidence type="ECO:0000256" key="1">
    <source>
        <dbReference type="ARBA" id="ARBA00004141"/>
    </source>
</evidence>
<dbReference type="PRINTS" id="PR01840">
    <property type="entry name" value="TATCFAMILY"/>
</dbReference>
<gene>
    <name evidence="5" type="primary">tatC</name>
    <name evidence="7" type="ORF">N783_04620</name>
</gene>
<keyword evidence="5" id="KW-0653">Protein transport</keyword>
<evidence type="ECO:0000256" key="4">
    <source>
        <dbReference type="ARBA" id="ARBA00023136"/>
    </source>
</evidence>
<keyword evidence="5" id="KW-0811">Translocation</keyword>
<dbReference type="PANTHER" id="PTHR30371:SF4">
    <property type="entry name" value="SEC-INDEPENDENT PROTEIN TRANSLOCASE PROTEIN TATCD"/>
    <property type="match status" value="1"/>
</dbReference>
<dbReference type="InterPro" id="IPR019820">
    <property type="entry name" value="Sec-indep_translocase_CS"/>
</dbReference>
<dbReference type="AlphaFoldDB" id="A0A0A5FX31"/>
<dbReference type="PANTHER" id="PTHR30371">
    <property type="entry name" value="SEC-INDEPENDENT PROTEIN TRANSLOCASE PROTEIN TATC"/>
    <property type="match status" value="1"/>
</dbReference>
<name>A0A0A5FX31_9BACI</name>
<proteinExistence type="inferred from homology"/>
<feature type="transmembrane region" description="Helical" evidence="5">
    <location>
        <begin position="194"/>
        <end position="211"/>
    </location>
</feature>
<dbReference type="RefSeq" id="WP_051255116.1">
    <property type="nucleotide sequence ID" value="NZ_AULJ01000045.1"/>
</dbReference>
<dbReference type="Proteomes" id="UP000030403">
    <property type="component" value="Unassembled WGS sequence"/>
</dbReference>
<sequence length="266" mass="31031">MQDDQFQNDQEMNVTEHLGELRKRLIWTFVIFVAFFIGGFVFIDEIYAFFERGLDEELTILGPFDILWVYVMLASLIAIAGTLPFFCLQVWFFVRPALTPKEQKVSLSYIPAVFLLFIGGLAFGYFLIQPLIFDFLLSLGEGKFNVSFTVDKYFKFLMRITLPFAVFFEIPIIVMFLTSMGIVSPAFLRRVRKYAYFILIIVGTMISPPDFILQLVVAFPLIVLYEVSIFLSSVVERRRRRKIDEYDENDDDDDDQDDEEDSLYSE</sequence>
<evidence type="ECO:0000313" key="7">
    <source>
        <dbReference type="EMBL" id="KGX83295.1"/>
    </source>
</evidence>
<feature type="transmembrane region" description="Helical" evidence="5">
    <location>
        <begin position="106"/>
        <end position="128"/>
    </location>
</feature>
<keyword evidence="5" id="KW-1003">Cell membrane</keyword>
<keyword evidence="8" id="KW-1185">Reference proteome</keyword>